<proteinExistence type="predicted"/>
<sequence length="57" mass="6896">MSRRSKYSHIYTVKIYESKSLLERENVKEEQRSPESFPEQHPAYHETSLSAKRHKNF</sequence>
<keyword evidence="3" id="KW-1185">Reference proteome</keyword>
<dbReference type="Proteomes" id="UP000215914">
    <property type="component" value="Unassembled WGS sequence"/>
</dbReference>
<dbReference type="Gramene" id="mRNA:HanXRQr2_Chr13g0613441">
    <property type="protein sequence ID" value="CDS:HanXRQr2_Chr13g0613441.1"/>
    <property type="gene ID" value="HanXRQr2_Chr13g0613441"/>
</dbReference>
<dbReference type="AlphaFoldDB" id="A0A9K3ELM2"/>
<reference evidence="2" key="1">
    <citation type="journal article" date="2017" name="Nature">
        <title>The sunflower genome provides insights into oil metabolism, flowering and Asterid evolution.</title>
        <authorList>
            <person name="Badouin H."/>
            <person name="Gouzy J."/>
            <person name="Grassa C.J."/>
            <person name="Murat F."/>
            <person name="Staton S.E."/>
            <person name="Cottret L."/>
            <person name="Lelandais-Briere C."/>
            <person name="Owens G.L."/>
            <person name="Carrere S."/>
            <person name="Mayjonade B."/>
            <person name="Legrand L."/>
            <person name="Gill N."/>
            <person name="Kane N.C."/>
            <person name="Bowers J.E."/>
            <person name="Hubner S."/>
            <person name="Bellec A."/>
            <person name="Berard A."/>
            <person name="Berges H."/>
            <person name="Blanchet N."/>
            <person name="Boniface M.C."/>
            <person name="Brunel D."/>
            <person name="Catrice O."/>
            <person name="Chaidir N."/>
            <person name="Claudel C."/>
            <person name="Donnadieu C."/>
            <person name="Faraut T."/>
            <person name="Fievet G."/>
            <person name="Helmstetter N."/>
            <person name="King M."/>
            <person name="Knapp S.J."/>
            <person name="Lai Z."/>
            <person name="Le Paslier M.C."/>
            <person name="Lippi Y."/>
            <person name="Lorenzon L."/>
            <person name="Mandel J.R."/>
            <person name="Marage G."/>
            <person name="Marchand G."/>
            <person name="Marquand E."/>
            <person name="Bret-Mestries E."/>
            <person name="Morien E."/>
            <person name="Nambeesan S."/>
            <person name="Nguyen T."/>
            <person name="Pegot-Espagnet P."/>
            <person name="Pouilly N."/>
            <person name="Raftis F."/>
            <person name="Sallet E."/>
            <person name="Schiex T."/>
            <person name="Thomas J."/>
            <person name="Vandecasteele C."/>
            <person name="Vares D."/>
            <person name="Vear F."/>
            <person name="Vautrin S."/>
            <person name="Crespi M."/>
            <person name="Mangin B."/>
            <person name="Burke J.M."/>
            <person name="Salse J."/>
            <person name="Munos S."/>
            <person name="Vincourt P."/>
            <person name="Rieseberg L.H."/>
            <person name="Langlade N.B."/>
        </authorList>
    </citation>
    <scope>NUCLEOTIDE SEQUENCE</scope>
    <source>
        <tissue evidence="2">Leaves</tissue>
    </source>
</reference>
<comment type="caution">
    <text evidence="2">The sequence shown here is derived from an EMBL/GenBank/DDBJ whole genome shotgun (WGS) entry which is preliminary data.</text>
</comment>
<evidence type="ECO:0000256" key="1">
    <source>
        <dbReference type="SAM" id="MobiDB-lite"/>
    </source>
</evidence>
<organism evidence="2 3">
    <name type="scientific">Helianthus annuus</name>
    <name type="common">Common sunflower</name>
    <dbReference type="NCBI Taxonomy" id="4232"/>
    <lineage>
        <taxon>Eukaryota</taxon>
        <taxon>Viridiplantae</taxon>
        <taxon>Streptophyta</taxon>
        <taxon>Embryophyta</taxon>
        <taxon>Tracheophyta</taxon>
        <taxon>Spermatophyta</taxon>
        <taxon>Magnoliopsida</taxon>
        <taxon>eudicotyledons</taxon>
        <taxon>Gunneridae</taxon>
        <taxon>Pentapetalae</taxon>
        <taxon>asterids</taxon>
        <taxon>campanulids</taxon>
        <taxon>Asterales</taxon>
        <taxon>Asteraceae</taxon>
        <taxon>Asteroideae</taxon>
        <taxon>Heliantheae alliance</taxon>
        <taxon>Heliantheae</taxon>
        <taxon>Helianthus</taxon>
    </lineage>
</organism>
<protein>
    <submittedName>
        <fullName evidence="2">Uncharacterized protein</fullName>
    </submittedName>
</protein>
<feature type="region of interest" description="Disordered" evidence="1">
    <location>
        <begin position="22"/>
        <end position="57"/>
    </location>
</feature>
<accession>A0A9K3ELM2</accession>
<reference evidence="2" key="2">
    <citation type="submission" date="2020-06" db="EMBL/GenBank/DDBJ databases">
        <title>Helianthus annuus Genome sequencing and assembly Release 2.</title>
        <authorList>
            <person name="Gouzy J."/>
            <person name="Langlade N."/>
            <person name="Munos S."/>
        </authorList>
    </citation>
    <scope>NUCLEOTIDE SEQUENCE</scope>
    <source>
        <tissue evidence="2">Leaves</tissue>
    </source>
</reference>
<evidence type="ECO:0000313" key="2">
    <source>
        <dbReference type="EMBL" id="KAF5775562.1"/>
    </source>
</evidence>
<evidence type="ECO:0000313" key="3">
    <source>
        <dbReference type="Proteomes" id="UP000215914"/>
    </source>
</evidence>
<gene>
    <name evidence="2" type="ORF">HanXRQr2_Chr13g0613441</name>
</gene>
<name>A0A9K3ELM2_HELAN</name>
<dbReference type="EMBL" id="MNCJ02000328">
    <property type="protein sequence ID" value="KAF5775562.1"/>
    <property type="molecule type" value="Genomic_DNA"/>
</dbReference>
<feature type="compositionally biased region" description="Basic and acidic residues" evidence="1">
    <location>
        <begin position="22"/>
        <end position="33"/>
    </location>
</feature>